<keyword evidence="2" id="KW-1185">Reference proteome</keyword>
<name>A0ABP3DXU4_9GAMM</name>
<evidence type="ECO:0000313" key="2">
    <source>
        <dbReference type="Proteomes" id="UP001500657"/>
    </source>
</evidence>
<dbReference type="PANTHER" id="PTHR40455:SF1">
    <property type="entry name" value="ANTITOXIN HIGA"/>
    <property type="match status" value="1"/>
</dbReference>
<dbReference type="CDD" id="cd00093">
    <property type="entry name" value="HTH_XRE"/>
    <property type="match status" value="1"/>
</dbReference>
<reference evidence="2" key="1">
    <citation type="journal article" date="2019" name="Int. J. Syst. Evol. Microbiol.">
        <title>The Global Catalogue of Microorganisms (GCM) 10K type strain sequencing project: providing services to taxonomists for standard genome sequencing and annotation.</title>
        <authorList>
            <consortium name="The Broad Institute Genomics Platform"/>
            <consortium name="The Broad Institute Genome Sequencing Center for Infectious Disease"/>
            <person name="Wu L."/>
            <person name="Ma J."/>
        </authorList>
    </citation>
    <scope>NUCLEOTIDE SEQUENCE [LARGE SCALE GENOMIC DNA]</scope>
    <source>
        <strain evidence="2">JCM 16242</strain>
    </source>
</reference>
<dbReference type="PANTHER" id="PTHR40455">
    <property type="entry name" value="ANTITOXIN HIGA"/>
    <property type="match status" value="1"/>
</dbReference>
<proteinExistence type="predicted"/>
<gene>
    <name evidence="1" type="ORF">GCM10009126_08730</name>
</gene>
<accession>A0ABP3DXU4</accession>
<dbReference type="EMBL" id="BAAAFO010000001">
    <property type="protein sequence ID" value="GAA0245324.1"/>
    <property type="molecule type" value="Genomic_DNA"/>
</dbReference>
<dbReference type="Gene3D" id="1.10.260.40">
    <property type="entry name" value="lambda repressor-like DNA-binding domains"/>
    <property type="match status" value="1"/>
</dbReference>
<dbReference type="InterPro" id="IPR001387">
    <property type="entry name" value="Cro/C1-type_HTH"/>
</dbReference>
<comment type="caution">
    <text evidence="1">The sequence shown here is derived from an EMBL/GenBank/DDBJ whole genome shotgun (WGS) entry which is preliminary data.</text>
</comment>
<dbReference type="Proteomes" id="UP001500657">
    <property type="component" value="Unassembled WGS sequence"/>
</dbReference>
<dbReference type="RefSeq" id="WP_343880531.1">
    <property type="nucleotide sequence ID" value="NZ_BAAAFO010000001.1"/>
</dbReference>
<dbReference type="InterPro" id="IPR039060">
    <property type="entry name" value="Antitox_HigA"/>
</dbReference>
<protein>
    <submittedName>
        <fullName evidence="1">Helix-turn-helix domain-containing protein</fullName>
    </submittedName>
</protein>
<evidence type="ECO:0000313" key="1">
    <source>
        <dbReference type="EMBL" id="GAA0245324.1"/>
    </source>
</evidence>
<dbReference type="InterPro" id="IPR010982">
    <property type="entry name" value="Lambda_DNA-bd_dom_sf"/>
</dbReference>
<organism evidence="1 2">
    <name type="scientific">Rhodanobacter caeni</name>
    <dbReference type="NCBI Taxonomy" id="657654"/>
    <lineage>
        <taxon>Bacteria</taxon>
        <taxon>Pseudomonadati</taxon>
        <taxon>Pseudomonadota</taxon>
        <taxon>Gammaproteobacteria</taxon>
        <taxon>Lysobacterales</taxon>
        <taxon>Rhodanobacteraceae</taxon>
        <taxon>Rhodanobacter</taxon>
    </lineage>
</organism>
<sequence length="137" mass="15386">MNQPLAIAPIADAWNHFHAISHVGHITDDQEYETSIQLADALINEGAMEETHPQYSLFMMLNDLIYAYDQRHDAMSAPQSAQVLRFLMEQHGLKLAQLPEIGRQSDVSEILAGKRSLTANHIRSLSARFGINPNAFF</sequence>